<name>M2N5T4_BAUPA</name>
<feature type="transmembrane region" description="Helical" evidence="1">
    <location>
        <begin position="147"/>
        <end position="166"/>
    </location>
</feature>
<accession>M2N5T4</accession>
<protein>
    <submittedName>
        <fullName evidence="2">Uncharacterized protein</fullName>
    </submittedName>
</protein>
<proteinExistence type="predicted"/>
<dbReference type="EMBL" id="KB445558">
    <property type="protein sequence ID" value="EMC94399.1"/>
    <property type="molecule type" value="Genomic_DNA"/>
</dbReference>
<dbReference type="OMA" id="AATIFHH"/>
<keyword evidence="1" id="KW-0472">Membrane</keyword>
<dbReference type="AlphaFoldDB" id="M2N5T4"/>
<dbReference type="HOGENOM" id="CLU_104718_0_0_1"/>
<dbReference type="KEGG" id="bcom:BAUCODRAFT_547313"/>
<reference evidence="2 3" key="1">
    <citation type="journal article" date="2012" name="PLoS Pathog.">
        <title>Diverse lifestyles and strategies of plant pathogenesis encoded in the genomes of eighteen Dothideomycetes fungi.</title>
        <authorList>
            <person name="Ohm R.A."/>
            <person name="Feau N."/>
            <person name="Henrissat B."/>
            <person name="Schoch C.L."/>
            <person name="Horwitz B.A."/>
            <person name="Barry K.W."/>
            <person name="Condon B.J."/>
            <person name="Copeland A.C."/>
            <person name="Dhillon B."/>
            <person name="Glaser F."/>
            <person name="Hesse C.N."/>
            <person name="Kosti I."/>
            <person name="LaButti K."/>
            <person name="Lindquist E.A."/>
            <person name="Lucas S."/>
            <person name="Salamov A.A."/>
            <person name="Bradshaw R.E."/>
            <person name="Ciuffetti L."/>
            <person name="Hamelin R.C."/>
            <person name="Kema G.H.J."/>
            <person name="Lawrence C."/>
            <person name="Scott J.A."/>
            <person name="Spatafora J.W."/>
            <person name="Turgeon B.G."/>
            <person name="de Wit P.J.G.M."/>
            <person name="Zhong S."/>
            <person name="Goodwin S.B."/>
            <person name="Grigoriev I.V."/>
        </authorList>
    </citation>
    <scope>NUCLEOTIDE SEQUENCE [LARGE SCALE GENOMIC DNA]</scope>
    <source>
        <strain evidence="2 3">UAMH 10762</strain>
    </source>
</reference>
<feature type="transmembrane region" description="Helical" evidence="1">
    <location>
        <begin position="112"/>
        <end position="135"/>
    </location>
</feature>
<evidence type="ECO:0000313" key="2">
    <source>
        <dbReference type="EMBL" id="EMC94399.1"/>
    </source>
</evidence>
<dbReference type="PANTHER" id="PTHR39605:SF1">
    <property type="entry name" value="MAJOR FACILITATOR SUPERFAMILY (MFS) PROFILE DOMAIN-CONTAINING PROTEIN"/>
    <property type="match status" value="1"/>
</dbReference>
<evidence type="ECO:0000313" key="3">
    <source>
        <dbReference type="Proteomes" id="UP000011761"/>
    </source>
</evidence>
<sequence>MSAVETIRGLTNTYHAYVFGTAFWYFLRGFMRVVAPKTVAEWFRPPSQAYLTQGLGVTEANDLELYNIRTDAWGLIALALLLIALADAVPLPSSLVGSSLVNSAPSQYKKPYARAAVLITIFHHVTTGIGAYQHWRLPSHHNVSMDIGVYGNIGLTLLGIAALYGLRDEGLDADAAGKKKA</sequence>
<dbReference type="STRING" id="717646.M2N5T4"/>
<dbReference type="OrthoDB" id="6509908at2759"/>
<dbReference type="Proteomes" id="UP000011761">
    <property type="component" value="Unassembled WGS sequence"/>
</dbReference>
<keyword evidence="1" id="KW-0812">Transmembrane</keyword>
<organism evidence="2 3">
    <name type="scientific">Baudoinia panamericana (strain UAMH 10762)</name>
    <name type="common">Angels' share fungus</name>
    <name type="synonym">Baudoinia compniacensis (strain UAMH 10762)</name>
    <dbReference type="NCBI Taxonomy" id="717646"/>
    <lineage>
        <taxon>Eukaryota</taxon>
        <taxon>Fungi</taxon>
        <taxon>Dikarya</taxon>
        <taxon>Ascomycota</taxon>
        <taxon>Pezizomycotina</taxon>
        <taxon>Dothideomycetes</taxon>
        <taxon>Dothideomycetidae</taxon>
        <taxon>Mycosphaerellales</taxon>
        <taxon>Teratosphaeriaceae</taxon>
        <taxon>Baudoinia</taxon>
    </lineage>
</organism>
<keyword evidence="1" id="KW-1133">Transmembrane helix</keyword>
<dbReference type="PANTHER" id="PTHR39605">
    <property type="entry name" value="MAJOR FACILITATOR SUPERFAMILY (MFS) PROFILE DOMAIN-CONTAINING PROTEIN"/>
    <property type="match status" value="1"/>
</dbReference>
<keyword evidence="3" id="KW-1185">Reference proteome</keyword>
<dbReference type="eggNOG" id="ENOG502R8TT">
    <property type="taxonomic scope" value="Eukaryota"/>
</dbReference>
<dbReference type="GeneID" id="19115370"/>
<gene>
    <name evidence="2" type="ORF">BAUCODRAFT_547313</name>
</gene>
<feature type="transmembrane region" description="Helical" evidence="1">
    <location>
        <begin position="72"/>
        <end position="91"/>
    </location>
</feature>
<evidence type="ECO:0000256" key="1">
    <source>
        <dbReference type="SAM" id="Phobius"/>
    </source>
</evidence>
<dbReference type="RefSeq" id="XP_007678289.1">
    <property type="nucleotide sequence ID" value="XM_007680099.1"/>
</dbReference>